<feature type="non-terminal residue" evidence="2">
    <location>
        <position position="164"/>
    </location>
</feature>
<gene>
    <name evidence="2" type="ORF">METZ01_LOCUS341647</name>
</gene>
<feature type="region of interest" description="Disordered" evidence="1">
    <location>
        <begin position="28"/>
        <end position="48"/>
    </location>
</feature>
<name>A0A382QTH9_9ZZZZ</name>
<sequence>MKTYIKLIIVAALLLGGVTVAQADHHHKTNKVAEAKSKAAPKKADPREARKRYAAAAKKIKEAVKAGKLTEAQAKEKYTALRKRMAGHTNSRTAGRRTDILKKFDKNKDGKLDDKEKAAVRNATAEWRKKAAAKRPSAEGRKKGRRSGSDKGRRSRSGGKERSK</sequence>
<feature type="compositionally biased region" description="Basic and acidic residues" evidence="1">
    <location>
        <begin position="31"/>
        <end position="48"/>
    </location>
</feature>
<feature type="compositionally biased region" description="Basic and acidic residues" evidence="1">
    <location>
        <begin position="96"/>
        <end position="119"/>
    </location>
</feature>
<dbReference type="AlphaFoldDB" id="A0A382QTH9"/>
<evidence type="ECO:0000256" key="1">
    <source>
        <dbReference type="SAM" id="MobiDB-lite"/>
    </source>
</evidence>
<feature type="compositionally biased region" description="Basic and acidic residues" evidence="1">
    <location>
        <begin position="136"/>
        <end position="164"/>
    </location>
</feature>
<protein>
    <recommendedName>
        <fullName evidence="3">EF-hand domain-containing protein</fullName>
    </recommendedName>
</protein>
<accession>A0A382QTH9</accession>
<proteinExistence type="predicted"/>
<feature type="region of interest" description="Disordered" evidence="1">
    <location>
        <begin position="83"/>
        <end position="164"/>
    </location>
</feature>
<organism evidence="2">
    <name type="scientific">marine metagenome</name>
    <dbReference type="NCBI Taxonomy" id="408172"/>
    <lineage>
        <taxon>unclassified sequences</taxon>
        <taxon>metagenomes</taxon>
        <taxon>ecological metagenomes</taxon>
    </lineage>
</organism>
<evidence type="ECO:0000313" key="2">
    <source>
        <dbReference type="EMBL" id="SVC88793.1"/>
    </source>
</evidence>
<dbReference type="EMBL" id="UINC01116798">
    <property type="protein sequence ID" value="SVC88793.1"/>
    <property type="molecule type" value="Genomic_DNA"/>
</dbReference>
<evidence type="ECO:0008006" key="3">
    <source>
        <dbReference type="Google" id="ProtNLM"/>
    </source>
</evidence>
<reference evidence="2" key="1">
    <citation type="submission" date="2018-05" db="EMBL/GenBank/DDBJ databases">
        <authorList>
            <person name="Lanie J.A."/>
            <person name="Ng W.-L."/>
            <person name="Kazmierczak K.M."/>
            <person name="Andrzejewski T.M."/>
            <person name="Davidsen T.M."/>
            <person name="Wayne K.J."/>
            <person name="Tettelin H."/>
            <person name="Glass J.I."/>
            <person name="Rusch D."/>
            <person name="Podicherti R."/>
            <person name="Tsui H.-C.T."/>
            <person name="Winkler M.E."/>
        </authorList>
    </citation>
    <scope>NUCLEOTIDE SEQUENCE</scope>
</reference>